<name>A0A1F7XZG6_9BACT</name>
<reference evidence="2 3" key="1">
    <citation type="journal article" date="2016" name="Nat. Commun.">
        <title>Thousands of microbial genomes shed light on interconnected biogeochemical processes in an aquifer system.</title>
        <authorList>
            <person name="Anantharaman K."/>
            <person name="Brown C.T."/>
            <person name="Hug L.A."/>
            <person name="Sharon I."/>
            <person name="Castelle C.J."/>
            <person name="Probst A.J."/>
            <person name="Thomas B.C."/>
            <person name="Singh A."/>
            <person name="Wilkins M.J."/>
            <person name="Karaoz U."/>
            <person name="Brodie E.L."/>
            <person name="Williams K.H."/>
            <person name="Hubbard S.S."/>
            <person name="Banfield J.F."/>
        </authorList>
    </citation>
    <scope>NUCLEOTIDE SEQUENCE [LARGE SCALE GENOMIC DNA]</scope>
</reference>
<dbReference type="AlphaFoldDB" id="A0A1F7XZG6"/>
<organism evidence="2 3">
    <name type="scientific">Candidatus Woesebacteria bacterium RIFCSPHIGHO2_01_FULL_38_9</name>
    <dbReference type="NCBI Taxonomy" id="1802492"/>
    <lineage>
        <taxon>Bacteria</taxon>
        <taxon>Candidatus Woeseibacteriota</taxon>
    </lineage>
</organism>
<evidence type="ECO:0000313" key="2">
    <source>
        <dbReference type="EMBL" id="OGM20454.1"/>
    </source>
</evidence>
<keyword evidence="1" id="KW-1133">Transmembrane helix</keyword>
<evidence type="ECO:0000256" key="1">
    <source>
        <dbReference type="SAM" id="Phobius"/>
    </source>
</evidence>
<keyword evidence="1" id="KW-0812">Transmembrane</keyword>
<dbReference type="EMBL" id="MGGE01000041">
    <property type="protein sequence ID" value="OGM20454.1"/>
    <property type="molecule type" value="Genomic_DNA"/>
</dbReference>
<accession>A0A1F7XZG6</accession>
<evidence type="ECO:0008006" key="4">
    <source>
        <dbReference type="Google" id="ProtNLM"/>
    </source>
</evidence>
<protein>
    <recommendedName>
        <fullName evidence="4">DUF4446 domain-containing protein</fullName>
    </recommendedName>
</protein>
<evidence type="ECO:0000313" key="3">
    <source>
        <dbReference type="Proteomes" id="UP000178419"/>
    </source>
</evidence>
<gene>
    <name evidence="2" type="ORF">A2714_01335</name>
</gene>
<keyword evidence="1" id="KW-0472">Membrane</keyword>
<dbReference type="Pfam" id="PF14584">
    <property type="entry name" value="DUF4446"/>
    <property type="match status" value="1"/>
</dbReference>
<sequence>MELVFLILIAIGIWLLVISIICFWVLKYFRQLSYDVNKGNLISILERVLEKEKKNSKNIEEIVKRIIRFEEEGKLHVQKVGLIRFNPFKELGGEHSFALALLDGNDEGVLVTGLHTRERTRIYIKSIKKGKSDIELSAEEKKAVSAALKRQ</sequence>
<feature type="transmembrane region" description="Helical" evidence="1">
    <location>
        <begin position="6"/>
        <end position="26"/>
    </location>
</feature>
<dbReference type="InterPro" id="IPR027981">
    <property type="entry name" value="DUF4446"/>
</dbReference>
<proteinExistence type="predicted"/>
<comment type="caution">
    <text evidence="2">The sequence shown here is derived from an EMBL/GenBank/DDBJ whole genome shotgun (WGS) entry which is preliminary data.</text>
</comment>
<dbReference type="Proteomes" id="UP000178419">
    <property type="component" value="Unassembled WGS sequence"/>
</dbReference>